<protein>
    <submittedName>
        <fullName evidence="3">Plastocyanin</fullName>
    </submittedName>
</protein>
<sequence length="255" mass="26751">MTLRSTSLLLLAALTLTGCKHDAAPKATETAQSSPVPAVDPATTGTVTGVVHFDGKAPARIPIDMSMDPACAFSKDPNLSEQFVATDGKLANVYIYIKSGIAPSQAPAGTAPVVLDQKGCRYLPHVVAVQQGGSVEFHNSDPTMHNIHTMPSTVGNEGVDISQSPMGQPQTHSFKSPEVMLPVRCNNHPWMNAFINVAPNPYFAVTGADGSFTIKGLPAGTYTLAAVHEKLGEQDIQITVAPKATASASFAFTPK</sequence>
<gene>
    <name evidence="3" type="ORF">HDF15_000344</name>
</gene>
<dbReference type="Pfam" id="PF09430">
    <property type="entry name" value="EMC7_beta-sandw"/>
    <property type="match status" value="1"/>
</dbReference>
<dbReference type="Proteomes" id="UP000584867">
    <property type="component" value="Unassembled WGS sequence"/>
</dbReference>
<evidence type="ECO:0000313" key="4">
    <source>
        <dbReference type="Proteomes" id="UP000584867"/>
    </source>
</evidence>
<accession>A0A7W7ZLA6</accession>
<dbReference type="PROSITE" id="PS51257">
    <property type="entry name" value="PROKAR_LIPOPROTEIN"/>
    <property type="match status" value="1"/>
</dbReference>
<dbReference type="SUPFAM" id="SSF49503">
    <property type="entry name" value="Cupredoxins"/>
    <property type="match status" value="1"/>
</dbReference>
<proteinExistence type="predicted"/>
<evidence type="ECO:0000313" key="3">
    <source>
        <dbReference type="EMBL" id="MBB5062019.1"/>
    </source>
</evidence>
<feature type="domain" description="ER membrane protein complex subunit 7 beta-sandwich" evidence="2">
    <location>
        <begin position="197"/>
        <end position="249"/>
    </location>
</feature>
<dbReference type="InterPro" id="IPR019008">
    <property type="entry name" value="Beta_sandwich_EMC7"/>
</dbReference>
<organism evidence="3 4">
    <name type="scientific">Granulicella mallensis</name>
    <dbReference type="NCBI Taxonomy" id="940614"/>
    <lineage>
        <taxon>Bacteria</taxon>
        <taxon>Pseudomonadati</taxon>
        <taxon>Acidobacteriota</taxon>
        <taxon>Terriglobia</taxon>
        <taxon>Terriglobales</taxon>
        <taxon>Acidobacteriaceae</taxon>
        <taxon>Granulicella</taxon>
    </lineage>
</organism>
<evidence type="ECO:0000256" key="1">
    <source>
        <dbReference type="SAM" id="SignalP"/>
    </source>
</evidence>
<reference evidence="3 4" key="1">
    <citation type="submission" date="2020-08" db="EMBL/GenBank/DDBJ databases">
        <title>Genomic Encyclopedia of Type Strains, Phase IV (KMG-V): Genome sequencing to study the core and pangenomes of soil and plant-associated prokaryotes.</title>
        <authorList>
            <person name="Whitman W."/>
        </authorList>
    </citation>
    <scope>NUCLEOTIDE SEQUENCE [LARGE SCALE GENOMIC DNA]</scope>
    <source>
        <strain evidence="3 4">X5P3</strain>
    </source>
</reference>
<dbReference type="Gene3D" id="2.60.40.420">
    <property type="entry name" value="Cupredoxins - blue copper proteins"/>
    <property type="match status" value="1"/>
</dbReference>
<comment type="caution">
    <text evidence="3">The sequence shown here is derived from an EMBL/GenBank/DDBJ whole genome shotgun (WGS) entry which is preliminary data.</text>
</comment>
<evidence type="ECO:0000259" key="2">
    <source>
        <dbReference type="Pfam" id="PF09430"/>
    </source>
</evidence>
<feature type="signal peptide" evidence="1">
    <location>
        <begin position="1"/>
        <end position="23"/>
    </location>
</feature>
<dbReference type="AlphaFoldDB" id="A0A7W7ZLA6"/>
<dbReference type="EMBL" id="JACHIO010000001">
    <property type="protein sequence ID" value="MBB5062019.1"/>
    <property type="molecule type" value="Genomic_DNA"/>
</dbReference>
<feature type="chain" id="PRO_5031558102" evidence="1">
    <location>
        <begin position="24"/>
        <end position="255"/>
    </location>
</feature>
<dbReference type="SUPFAM" id="SSF49464">
    <property type="entry name" value="Carboxypeptidase regulatory domain-like"/>
    <property type="match status" value="1"/>
</dbReference>
<name>A0A7W7ZLA6_9BACT</name>
<dbReference type="InterPro" id="IPR008969">
    <property type="entry name" value="CarboxyPept-like_regulatory"/>
</dbReference>
<keyword evidence="1" id="KW-0732">Signal</keyword>
<dbReference type="RefSeq" id="WP_184252529.1">
    <property type="nucleotide sequence ID" value="NZ_JACHIO010000001.1"/>
</dbReference>
<dbReference type="InterPro" id="IPR008972">
    <property type="entry name" value="Cupredoxin"/>
</dbReference>